<dbReference type="SUPFAM" id="SSF54909">
    <property type="entry name" value="Dimeric alpha+beta barrel"/>
    <property type="match status" value="1"/>
</dbReference>
<feature type="domain" description="DUF1330" evidence="1">
    <location>
        <begin position="3"/>
        <end position="95"/>
    </location>
</feature>
<dbReference type="InterPro" id="IPR010753">
    <property type="entry name" value="DUF1330"/>
</dbReference>
<evidence type="ECO:0000313" key="2">
    <source>
        <dbReference type="EMBL" id="MBB4273472.1"/>
    </source>
</evidence>
<dbReference type="Pfam" id="PF07045">
    <property type="entry name" value="DUF1330"/>
    <property type="match status" value="1"/>
</dbReference>
<dbReference type="RefSeq" id="WP_136510101.1">
    <property type="nucleotide sequence ID" value="NZ_JACIGM010000002.1"/>
</dbReference>
<dbReference type="InterPro" id="IPR011008">
    <property type="entry name" value="Dimeric_a/b-barrel"/>
</dbReference>
<dbReference type="Proteomes" id="UP000533641">
    <property type="component" value="Unassembled WGS sequence"/>
</dbReference>
<accession>A0A7W6WCL4</accession>
<sequence>MAAYLIADIEVHDPQAYEEYKEKASSTVKQFGGRYLARGGDQEVLEGSWTPTRLVLLEFPDMATLQAWYSSSEYAIAKPFRLTNARSCLVALEGV</sequence>
<dbReference type="EMBL" id="JACIGM010000002">
    <property type="protein sequence ID" value="MBB4273472.1"/>
    <property type="molecule type" value="Genomic_DNA"/>
</dbReference>
<evidence type="ECO:0000259" key="1">
    <source>
        <dbReference type="Pfam" id="PF07045"/>
    </source>
</evidence>
<dbReference type="Gene3D" id="3.30.70.100">
    <property type="match status" value="1"/>
</dbReference>
<protein>
    <submittedName>
        <fullName evidence="2">Uncharacterized protein (DUF1330 family)</fullName>
    </submittedName>
</protein>
<organism evidence="2 3">
    <name type="scientific">Rhizobium mongolense</name>
    <dbReference type="NCBI Taxonomy" id="57676"/>
    <lineage>
        <taxon>Bacteria</taxon>
        <taxon>Pseudomonadati</taxon>
        <taxon>Pseudomonadota</taxon>
        <taxon>Alphaproteobacteria</taxon>
        <taxon>Hyphomicrobiales</taxon>
        <taxon>Rhizobiaceae</taxon>
        <taxon>Rhizobium/Agrobacterium group</taxon>
        <taxon>Rhizobium</taxon>
    </lineage>
</organism>
<gene>
    <name evidence="2" type="ORF">GGE12_001226</name>
</gene>
<comment type="caution">
    <text evidence="2">The sequence shown here is derived from an EMBL/GenBank/DDBJ whole genome shotgun (WGS) entry which is preliminary data.</text>
</comment>
<dbReference type="PANTHER" id="PTHR41521:SF4">
    <property type="entry name" value="BLR0684 PROTEIN"/>
    <property type="match status" value="1"/>
</dbReference>
<dbReference type="PANTHER" id="PTHR41521">
    <property type="match status" value="1"/>
</dbReference>
<proteinExistence type="predicted"/>
<dbReference type="AlphaFoldDB" id="A0A7W6WCL4"/>
<name>A0A7W6WCL4_9HYPH</name>
<evidence type="ECO:0000313" key="3">
    <source>
        <dbReference type="Proteomes" id="UP000533641"/>
    </source>
</evidence>
<reference evidence="2 3" key="1">
    <citation type="submission" date="2020-08" db="EMBL/GenBank/DDBJ databases">
        <title>Genomic Encyclopedia of Type Strains, Phase IV (KMG-V): Genome sequencing to study the core and pangenomes of soil and plant-associated prokaryotes.</title>
        <authorList>
            <person name="Whitman W."/>
        </authorList>
    </citation>
    <scope>NUCLEOTIDE SEQUENCE [LARGE SCALE GENOMIC DNA]</scope>
    <source>
        <strain evidence="2 3">SEMIA 402</strain>
    </source>
</reference>